<dbReference type="eggNOG" id="COG2755">
    <property type="taxonomic scope" value="Bacteria"/>
</dbReference>
<dbReference type="SUPFAM" id="SSF52266">
    <property type="entry name" value="SGNH hydrolase"/>
    <property type="match status" value="1"/>
</dbReference>
<organism evidence="3 4">
    <name type="scientific">Alistipes onderdonkii</name>
    <dbReference type="NCBI Taxonomy" id="328813"/>
    <lineage>
        <taxon>Bacteria</taxon>
        <taxon>Pseudomonadati</taxon>
        <taxon>Bacteroidota</taxon>
        <taxon>Bacteroidia</taxon>
        <taxon>Bacteroidales</taxon>
        <taxon>Rikenellaceae</taxon>
        <taxon>Alistipes</taxon>
    </lineage>
</organism>
<reference evidence="3" key="2">
    <citation type="journal article" date="2018" name="BMC Genomics">
        <title>Whole genome sequencing and function prediction of 133 gut anaerobes isolated from chicken caecum in pure cultures.</title>
        <authorList>
            <person name="Medvecky M."/>
            <person name="Cejkova D."/>
            <person name="Polansky O."/>
            <person name="Karasova D."/>
            <person name="Kubasova T."/>
            <person name="Cizek A."/>
            <person name="Rychlik I."/>
        </authorList>
    </citation>
    <scope>NUCLEOTIDE SEQUENCE</scope>
    <source>
        <strain evidence="3">An90</strain>
    </source>
</reference>
<dbReference type="Gene3D" id="3.40.50.1110">
    <property type="entry name" value="SGNH hydrolase"/>
    <property type="match status" value="1"/>
</dbReference>
<keyword evidence="1" id="KW-0812">Transmembrane</keyword>
<feature type="transmembrane region" description="Helical" evidence="1">
    <location>
        <begin position="12"/>
        <end position="30"/>
    </location>
</feature>
<sequence length="535" mass="58896">MNTPEKDYSHRGWIAALALIAVLGAVSFIPPQSLGGVKLRRANILSDILSFEDAAAEAAEPALFDEDDFHVDMAQVARRIEAERIEADTAPRPVQTTFEWLLRQDSSGRRAVVPDTVRLNPALVAIEQFAPADSGRLRAFYDTLLYARRPVRIAVLGDSFIEGDILTADLREKLQQAYGGGGAGFAPMASPLTAFRRTIKTQSKGWTAYNIMQRKAAPQNLRGHFFVSGWVCQPSEGASTRWENTDYRQRLDSCTAARVFFISPGDSRIELTLNDSLRREFEVEGAAAVRQVTVTAPHIRSLAFKVNSGTEGFIGYGAVFEADGVVVDNYSVRSNNGQAMFWTNPSVNAQINAHAGYDLVILQYGLNIMQTGVHNYTNYARQIEKMVVYVQQCFPTAAVLVLGVSDRSVKTDAGFEPMDAIPYMLDYQRGAAENTGAAFWPTCDAMRSLGGMEQFVANGWAGKDYTHINYAGGRRVAWSLVDAINAGAYEAHAAAEAARIRRQAEQAVLDSTRLLKIDRELLPVRAIENLNAPRK</sequence>
<evidence type="ECO:0000313" key="3">
    <source>
        <dbReference type="EMBL" id="OUN03486.1"/>
    </source>
</evidence>
<dbReference type="InterPro" id="IPR036514">
    <property type="entry name" value="SGNH_hydro_sf"/>
</dbReference>
<reference evidence="2 5" key="3">
    <citation type="journal article" date="2019" name="Nat. Med.">
        <title>A library of human gut bacterial isolates paired with longitudinal multiomics data enables mechanistic microbiome research.</title>
        <authorList>
            <person name="Poyet M."/>
            <person name="Groussin M."/>
            <person name="Gibbons S.M."/>
            <person name="Avila-Pacheco J."/>
            <person name="Jiang X."/>
            <person name="Kearney S.M."/>
            <person name="Perrotta A.R."/>
            <person name="Berdy B."/>
            <person name="Zhao S."/>
            <person name="Lieberman T.D."/>
            <person name="Swanson P.K."/>
            <person name="Smith M."/>
            <person name="Roesemann S."/>
            <person name="Alexander J.E."/>
            <person name="Rich S.A."/>
            <person name="Livny J."/>
            <person name="Vlamakis H."/>
            <person name="Clish C."/>
            <person name="Bullock K."/>
            <person name="Deik A."/>
            <person name="Scott J."/>
            <person name="Pierce K.A."/>
            <person name="Xavier R.J."/>
            <person name="Alm E.J."/>
        </authorList>
    </citation>
    <scope>NUCLEOTIDE SEQUENCE [LARGE SCALE GENOMIC DNA]</scope>
    <source>
        <strain evidence="2 5">BIOML-A266</strain>
    </source>
</reference>
<protein>
    <recommendedName>
        <fullName evidence="6">SGNH hydrolase-type esterase domain-containing protein</fullName>
    </recommendedName>
</protein>
<evidence type="ECO:0000313" key="2">
    <source>
        <dbReference type="EMBL" id="KAA2380438.1"/>
    </source>
</evidence>
<evidence type="ECO:0008006" key="6">
    <source>
        <dbReference type="Google" id="ProtNLM"/>
    </source>
</evidence>
<dbReference type="EMBL" id="VVXH01000002">
    <property type="protein sequence ID" value="KAA2380438.1"/>
    <property type="molecule type" value="Genomic_DNA"/>
</dbReference>
<reference evidence="4" key="1">
    <citation type="submission" date="2017-04" db="EMBL/GenBank/DDBJ databases">
        <title>Function of individual gut microbiota members based on whole genome sequencing of pure cultures obtained from chicken caecum.</title>
        <authorList>
            <person name="Medvecky M."/>
            <person name="Cejkova D."/>
            <person name="Polansky O."/>
            <person name="Karasova D."/>
            <person name="Kubasova T."/>
            <person name="Cizek A."/>
            <person name="Rychlik I."/>
        </authorList>
    </citation>
    <scope>NUCLEOTIDE SEQUENCE [LARGE SCALE GENOMIC DNA]</scope>
    <source>
        <strain evidence="4">An90</strain>
    </source>
</reference>
<evidence type="ECO:0000313" key="4">
    <source>
        <dbReference type="Proteomes" id="UP000195772"/>
    </source>
</evidence>
<gene>
    <name evidence="3" type="ORF">B5G41_07310</name>
    <name evidence="2" type="ORF">F2Y10_03080</name>
</gene>
<dbReference type="AlphaFoldDB" id="A0A1Y3QV50"/>
<dbReference type="RefSeq" id="WP_032134874.1">
    <property type="nucleotide sequence ID" value="NZ_BAAFKZ010000015.1"/>
</dbReference>
<dbReference type="GO" id="GO:0016788">
    <property type="term" value="F:hydrolase activity, acting on ester bonds"/>
    <property type="evidence" value="ECO:0007669"/>
    <property type="project" value="UniProtKB-ARBA"/>
</dbReference>
<dbReference type="Proteomes" id="UP000322940">
    <property type="component" value="Unassembled WGS sequence"/>
</dbReference>
<evidence type="ECO:0000256" key="1">
    <source>
        <dbReference type="SAM" id="Phobius"/>
    </source>
</evidence>
<name>A0A1Y3QV50_9BACT</name>
<evidence type="ECO:0000313" key="5">
    <source>
        <dbReference type="Proteomes" id="UP000322940"/>
    </source>
</evidence>
<keyword evidence="1" id="KW-1133">Transmembrane helix</keyword>
<dbReference type="OrthoDB" id="9810515at2"/>
<dbReference type="Proteomes" id="UP000195772">
    <property type="component" value="Unassembled WGS sequence"/>
</dbReference>
<dbReference type="Gene3D" id="2.60.120.1360">
    <property type="match status" value="1"/>
</dbReference>
<comment type="caution">
    <text evidence="3">The sequence shown here is derived from an EMBL/GenBank/DDBJ whole genome shotgun (WGS) entry which is preliminary data.</text>
</comment>
<proteinExistence type="predicted"/>
<accession>A0A1Y3QV50</accession>
<keyword evidence="1" id="KW-0472">Membrane</keyword>
<dbReference type="EMBL" id="NFHB01000004">
    <property type="protein sequence ID" value="OUN03486.1"/>
    <property type="molecule type" value="Genomic_DNA"/>
</dbReference>